<evidence type="ECO:0000256" key="6">
    <source>
        <dbReference type="RuleBase" id="RU362112"/>
    </source>
</evidence>
<reference evidence="8 9" key="1">
    <citation type="submission" date="2023-11" db="EMBL/GenBank/DDBJ databases">
        <title>Halocaridina rubra genome assembly.</title>
        <authorList>
            <person name="Smith C."/>
        </authorList>
    </citation>
    <scope>NUCLEOTIDE SEQUENCE [LARGE SCALE GENOMIC DNA]</scope>
    <source>
        <strain evidence="8">EP-1</strain>
        <tissue evidence="8">Whole</tissue>
    </source>
</reference>
<dbReference type="EMBL" id="JAXCGZ010013255">
    <property type="protein sequence ID" value="KAK7073105.1"/>
    <property type="molecule type" value="Genomic_DNA"/>
</dbReference>
<comment type="caution">
    <text evidence="5">Lacks conserved residue(s) required for the propagation of feature annotation.</text>
</comment>
<comment type="caution">
    <text evidence="8">The sequence shown here is derived from an EMBL/GenBank/DDBJ whole genome shotgun (WGS) entry which is preliminary data.</text>
</comment>
<evidence type="ECO:0000256" key="1">
    <source>
        <dbReference type="ARBA" id="ARBA00022723"/>
    </source>
</evidence>
<feature type="domain" description="Pentraxin (PTX)" evidence="7">
    <location>
        <begin position="1"/>
        <end position="146"/>
    </location>
</feature>
<dbReference type="Proteomes" id="UP001381693">
    <property type="component" value="Unassembled WGS sequence"/>
</dbReference>
<evidence type="ECO:0000313" key="9">
    <source>
        <dbReference type="Proteomes" id="UP001381693"/>
    </source>
</evidence>
<dbReference type="GO" id="GO:0005576">
    <property type="term" value="C:extracellular region"/>
    <property type="evidence" value="ECO:0007669"/>
    <property type="project" value="UniProtKB-SubCell"/>
</dbReference>
<dbReference type="GO" id="GO:0046872">
    <property type="term" value="F:metal ion binding"/>
    <property type="evidence" value="ECO:0007669"/>
    <property type="project" value="UniProtKB-KW"/>
</dbReference>
<keyword evidence="4" id="KW-0325">Glycoprotein</keyword>
<keyword evidence="9" id="KW-1185">Reference proteome</keyword>
<comment type="subcellular location">
    <subcellularLocation>
        <location evidence="6">Secreted</location>
    </subcellularLocation>
</comment>
<evidence type="ECO:0000256" key="2">
    <source>
        <dbReference type="ARBA" id="ARBA00022837"/>
    </source>
</evidence>
<name>A0AAN9A5H9_HALRR</name>
<dbReference type="SMART" id="SM00159">
    <property type="entry name" value="PTX"/>
    <property type="match status" value="1"/>
</dbReference>
<dbReference type="InterPro" id="IPR051360">
    <property type="entry name" value="Neuronal_Pentraxin_Related"/>
</dbReference>
<evidence type="ECO:0000256" key="5">
    <source>
        <dbReference type="PROSITE-ProRule" id="PRU01172"/>
    </source>
</evidence>
<evidence type="ECO:0000259" key="7">
    <source>
        <dbReference type="PROSITE" id="PS51828"/>
    </source>
</evidence>
<dbReference type="PROSITE" id="PS51828">
    <property type="entry name" value="PTX_2"/>
    <property type="match status" value="1"/>
</dbReference>
<dbReference type="Pfam" id="PF00354">
    <property type="entry name" value="Pentaxin"/>
    <property type="match status" value="1"/>
</dbReference>
<dbReference type="SUPFAM" id="SSF49899">
    <property type="entry name" value="Concanavalin A-like lectins/glucanases"/>
    <property type="match status" value="1"/>
</dbReference>
<protein>
    <recommendedName>
        <fullName evidence="6">Pentraxin family member</fullName>
    </recommendedName>
</protein>
<dbReference type="PRINTS" id="PR00895">
    <property type="entry name" value="PENTAXIN"/>
</dbReference>
<evidence type="ECO:0000313" key="8">
    <source>
        <dbReference type="EMBL" id="KAK7073105.1"/>
    </source>
</evidence>
<proteinExistence type="inferred from homology"/>
<accession>A0AAN9A5H9</accession>
<dbReference type="Gene3D" id="2.60.120.200">
    <property type="match status" value="1"/>
</dbReference>
<comment type="cofactor">
    <cofactor evidence="6">
        <name>Ca(2+)</name>
        <dbReference type="ChEBI" id="CHEBI:29108"/>
    </cofactor>
    <text evidence="6">Binds 2 calcium ions per subunit.</text>
</comment>
<dbReference type="PANTHER" id="PTHR19277:SF125">
    <property type="entry name" value="B6"/>
    <property type="match status" value="1"/>
</dbReference>
<evidence type="ECO:0000256" key="4">
    <source>
        <dbReference type="ARBA" id="ARBA00023180"/>
    </source>
</evidence>
<comment type="subunit">
    <text evidence="6">Homopentamer. Pentaxin (or pentraxin) have a discoid arrangement of 5 non-covalently bound subunits.</text>
</comment>
<keyword evidence="3" id="KW-1015">Disulfide bond</keyword>
<organism evidence="8 9">
    <name type="scientific">Halocaridina rubra</name>
    <name type="common">Hawaiian red shrimp</name>
    <dbReference type="NCBI Taxonomy" id="373956"/>
    <lineage>
        <taxon>Eukaryota</taxon>
        <taxon>Metazoa</taxon>
        <taxon>Ecdysozoa</taxon>
        <taxon>Arthropoda</taxon>
        <taxon>Crustacea</taxon>
        <taxon>Multicrustacea</taxon>
        <taxon>Malacostraca</taxon>
        <taxon>Eumalacostraca</taxon>
        <taxon>Eucarida</taxon>
        <taxon>Decapoda</taxon>
        <taxon>Pleocyemata</taxon>
        <taxon>Caridea</taxon>
        <taxon>Atyoidea</taxon>
        <taxon>Atyidae</taxon>
        <taxon>Halocaridina</taxon>
    </lineage>
</organism>
<evidence type="ECO:0000256" key="3">
    <source>
        <dbReference type="ARBA" id="ARBA00023157"/>
    </source>
</evidence>
<keyword evidence="1 6" id="KW-0479">Metal-binding</keyword>
<gene>
    <name evidence="8" type="ORF">SK128_019623</name>
</gene>
<comment type="similarity">
    <text evidence="6">Belongs to the pentraxin family.</text>
</comment>
<dbReference type="AlphaFoldDB" id="A0AAN9A5H9"/>
<sequence length="217" mass="25252">MDHRFTGYKVSLRSSWAKTEIQTPLRVWTHFCFRYAYGDGRWQIFVDGRQRASGIMRPEEGLLEPNGSYIIGQEQDTFGGGYHRDQSFSGEITELNYWDTVVSDAVIEKLSACEDIQQGNALAWSPQSWKLNGEVKWMTLQRSSVCNRSTRSITLFPDRFPLKEALKLCQGRVQHLRIIFVSLTKIEQKEKTTYRRLRDKNVKYECLLSRPRSGKKS</sequence>
<dbReference type="InterPro" id="IPR013320">
    <property type="entry name" value="ConA-like_dom_sf"/>
</dbReference>
<dbReference type="PANTHER" id="PTHR19277">
    <property type="entry name" value="PENTRAXIN"/>
    <property type="match status" value="1"/>
</dbReference>
<keyword evidence="2 6" id="KW-0106">Calcium</keyword>
<dbReference type="InterPro" id="IPR001759">
    <property type="entry name" value="PTX_dom"/>
</dbReference>